<proteinExistence type="predicted"/>
<evidence type="ECO:0000313" key="2">
    <source>
        <dbReference type="EMBL" id="EMP29584.1"/>
    </source>
</evidence>
<dbReference type="Proteomes" id="UP000031443">
    <property type="component" value="Unassembled WGS sequence"/>
</dbReference>
<organism evidence="2 3">
    <name type="scientific">Chelonia mydas</name>
    <name type="common">Green sea-turtle</name>
    <name type="synonym">Chelonia agassizi</name>
    <dbReference type="NCBI Taxonomy" id="8469"/>
    <lineage>
        <taxon>Eukaryota</taxon>
        <taxon>Metazoa</taxon>
        <taxon>Chordata</taxon>
        <taxon>Craniata</taxon>
        <taxon>Vertebrata</taxon>
        <taxon>Euteleostomi</taxon>
        <taxon>Archelosauria</taxon>
        <taxon>Testudinata</taxon>
        <taxon>Testudines</taxon>
        <taxon>Cryptodira</taxon>
        <taxon>Durocryptodira</taxon>
        <taxon>Americhelydia</taxon>
        <taxon>Chelonioidea</taxon>
        <taxon>Cheloniidae</taxon>
        <taxon>Chelonia</taxon>
    </lineage>
</organism>
<keyword evidence="3" id="KW-1185">Reference proteome</keyword>
<name>M7AXU9_CHEMY</name>
<protein>
    <submittedName>
        <fullName evidence="2">Uncharacterized protein</fullName>
    </submittedName>
</protein>
<sequence>MAGRWGPRKTPGVSEGRLPECRRVSKSVAAGGAFFLDCSPFPPPGSAAEDFTREVENKATKAGGAKIGTSLVLKFGRSLQANGGCGKRRGLRDVPAAAPIGLERQTVARGRRGGDNNGGCGKRRGLRDVPAYHGGPKVADPWAMVFGPKTGFTVFILRGGGREEKRREEKEKVV</sequence>
<evidence type="ECO:0000256" key="1">
    <source>
        <dbReference type="SAM" id="MobiDB-lite"/>
    </source>
</evidence>
<dbReference type="EMBL" id="KB555126">
    <property type="protein sequence ID" value="EMP29584.1"/>
    <property type="molecule type" value="Genomic_DNA"/>
</dbReference>
<accession>M7AXU9</accession>
<feature type="region of interest" description="Disordered" evidence="1">
    <location>
        <begin position="109"/>
        <end position="132"/>
    </location>
</feature>
<dbReference type="AlphaFoldDB" id="M7AXU9"/>
<gene>
    <name evidence="2" type="ORF">UY3_13303</name>
</gene>
<evidence type="ECO:0000313" key="3">
    <source>
        <dbReference type="Proteomes" id="UP000031443"/>
    </source>
</evidence>
<reference evidence="3" key="1">
    <citation type="journal article" date="2013" name="Nat. Genet.">
        <title>The draft genomes of soft-shell turtle and green sea turtle yield insights into the development and evolution of the turtle-specific body plan.</title>
        <authorList>
            <person name="Wang Z."/>
            <person name="Pascual-Anaya J."/>
            <person name="Zadissa A."/>
            <person name="Li W."/>
            <person name="Niimura Y."/>
            <person name="Huang Z."/>
            <person name="Li C."/>
            <person name="White S."/>
            <person name="Xiong Z."/>
            <person name="Fang D."/>
            <person name="Wang B."/>
            <person name="Ming Y."/>
            <person name="Chen Y."/>
            <person name="Zheng Y."/>
            <person name="Kuraku S."/>
            <person name="Pignatelli M."/>
            <person name="Herrero J."/>
            <person name="Beal K."/>
            <person name="Nozawa M."/>
            <person name="Li Q."/>
            <person name="Wang J."/>
            <person name="Zhang H."/>
            <person name="Yu L."/>
            <person name="Shigenobu S."/>
            <person name="Wang J."/>
            <person name="Liu J."/>
            <person name="Flicek P."/>
            <person name="Searle S."/>
            <person name="Wang J."/>
            <person name="Kuratani S."/>
            <person name="Yin Y."/>
            <person name="Aken B."/>
            <person name="Zhang G."/>
            <person name="Irie N."/>
        </authorList>
    </citation>
    <scope>NUCLEOTIDE SEQUENCE [LARGE SCALE GENOMIC DNA]</scope>
</reference>